<accession>A0A821MXM7</accession>
<evidence type="ECO:0000313" key="2">
    <source>
        <dbReference type="Proteomes" id="UP000663880"/>
    </source>
</evidence>
<protein>
    <submittedName>
        <fullName evidence="1">Uncharacterized protein</fullName>
    </submittedName>
</protein>
<evidence type="ECO:0000313" key="1">
    <source>
        <dbReference type="EMBL" id="CAF4777627.1"/>
    </source>
</evidence>
<name>A0A821MXM7_9NEOP</name>
<dbReference type="AlphaFoldDB" id="A0A821MXM7"/>
<dbReference type="EMBL" id="CAJOBZ010000004">
    <property type="protein sequence ID" value="CAF4777627.1"/>
    <property type="molecule type" value="Genomic_DNA"/>
</dbReference>
<gene>
    <name evidence="1" type="ORF">PMACD_LOCUS2157</name>
</gene>
<reference evidence="1" key="1">
    <citation type="submission" date="2021-02" db="EMBL/GenBank/DDBJ databases">
        <authorList>
            <person name="Steward A R."/>
        </authorList>
    </citation>
    <scope>NUCLEOTIDE SEQUENCE</scope>
</reference>
<keyword evidence="2" id="KW-1185">Reference proteome</keyword>
<sequence length="93" mass="11008">MPNGLLSYSRGDNIHNVAQNCYFRTRTWLFDVYSVSGGADENKSWIRHRREIEDLSEEFPPPVKAQEEPGFWERVMNVAIRIFNKFIEWLNTS</sequence>
<organism evidence="1 2">
    <name type="scientific">Pieris macdunnoughi</name>
    <dbReference type="NCBI Taxonomy" id="345717"/>
    <lineage>
        <taxon>Eukaryota</taxon>
        <taxon>Metazoa</taxon>
        <taxon>Ecdysozoa</taxon>
        <taxon>Arthropoda</taxon>
        <taxon>Hexapoda</taxon>
        <taxon>Insecta</taxon>
        <taxon>Pterygota</taxon>
        <taxon>Neoptera</taxon>
        <taxon>Endopterygota</taxon>
        <taxon>Lepidoptera</taxon>
        <taxon>Glossata</taxon>
        <taxon>Ditrysia</taxon>
        <taxon>Papilionoidea</taxon>
        <taxon>Pieridae</taxon>
        <taxon>Pierinae</taxon>
        <taxon>Pieris</taxon>
    </lineage>
</organism>
<dbReference type="Proteomes" id="UP000663880">
    <property type="component" value="Unassembled WGS sequence"/>
</dbReference>
<proteinExistence type="predicted"/>
<dbReference type="OrthoDB" id="6918404at2759"/>
<comment type="caution">
    <text evidence="1">The sequence shown here is derived from an EMBL/GenBank/DDBJ whole genome shotgun (WGS) entry which is preliminary data.</text>
</comment>